<dbReference type="OrthoDB" id="9808735at2"/>
<accession>A0A2K8YRV8</accession>
<dbReference type="InterPro" id="IPR050229">
    <property type="entry name" value="GlpE_sulfurtransferase"/>
</dbReference>
<feature type="domain" description="Rhodanese" evidence="1">
    <location>
        <begin position="21"/>
        <end position="101"/>
    </location>
</feature>
<evidence type="ECO:0000313" key="2">
    <source>
        <dbReference type="EMBL" id="AUD00357.1"/>
    </source>
</evidence>
<evidence type="ECO:0000259" key="1">
    <source>
        <dbReference type="PROSITE" id="PS50206"/>
    </source>
</evidence>
<sequence>MLTIFKSIFGASDTRKIDEVLAQGAVIIDVRSVGEFAGGHAKGAVNIPLDQLDAKIAKVKSYKKPIVVCCASGMRSARAKSLLASHGITDLYDAGGWRNIS</sequence>
<dbReference type="SMART" id="SM00450">
    <property type="entry name" value="RHOD"/>
    <property type="match status" value="1"/>
</dbReference>
<dbReference type="Proteomes" id="UP000232883">
    <property type="component" value="Chromosome"/>
</dbReference>
<dbReference type="InterPro" id="IPR036873">
    <property type="entry name" value="Rhodanese-like_dom_sf"/>
</dbReference>
<dbReference type="Gene3D" id="3.40.250.10">
    <property type="entry name" value="Rhodanese-like domain"/>
    <property type="match status" value="1"/>
</dbReference>
<dbReference type="PANTHER" id="PTHR43031">
    <property type="entry name" value="FAD-DEPENDENT OXIDOREDUCTASE"/>
    <property type="match status" value="1"/>
</dbReference>
<dbReference type="PANTHER" id="PTHR43031:SF1">
    <property type="entry name" value="PYRIDINE NUCLEOTIDE-DISULPHIDE OXIDOREDUCTASE"/>
    <property type="match status" value="1"/>
</dbReference>
<organism evidence="2 3">
    <name type="scientific">Spirosoma pollinicola</name>
    <dbReference type="NCBI Taxonomy" id="2057025"/>
    <lineage>
        <taxon>Bacteria</taxon>
        <taxon>Pseudomonadati</taxon>
        <taxon>Bacteroidota</taxon>
        <taxon>Cytophagia</taxon>
        <taxon>Cytophagales</taxon>
        <taxon>Cytophagaceae</taxon>
        <taxon>Spirosoma</taxon>
    </lineage>
</organism>
<keyword evidence="2" id="KW-0808">Transferase</keyword>
<proteinExistence type="predicted"/>
<dbReference type="Pfam" id="PF00581">
    <property type="entry name" value="Rhodanese"/>
    <property type="match status" value="1"/>
</dbReference>
<evidence type="ECO:0000313" key="3">
    <source>
        <dbReference type="Proteomes" id="UP000232883"/>
    </source>
</evidence>
<gene>
    <name evidence="2" type="ORF">CWM47_00090</name>
</gene>
<dbReference type="EMBL" id="CP025096">
    <property type="protein sequence ID" value="AUD00357.1"/>
    <property type="molecule type" value="Genomic_DNA"/>
</dbReference>
<dbReference type="PROSITE" id="PS50206">
    <property type="entry name" value="RHODANESE_3"/>
    <property type="match status" value="1"/>
</dbReference>
<dbReference type="RefSeq" id="WP_100985783.1">
    <property type="nucleotide sequence ID" value="NZ_CP025096.1"/>
</dbReference>
<reference evidence="2 3" key="1">
    <citation type="submission" date="2017-11" db="EMBL/GenBank/DDBJ databases">
        <title>Taxonomic description and genome sequences of Spirosoma HA7 sp. nov., isolated from pollen microhabitat of Corylus avellana.</title>
        <authorList>
            <person name="Ambika Manirajan B."/>
            <person name="Suarez C."/>
            <person name="Ratering S."/>
            <person name="Geissler-Plaum R."/>
            <person name="Cardinale M."/>
            <person name="Sylvia S."/>
        </authorList>
    </citation>
    <scope>NUCLEOTIDE SEQUENCE [LARGE SCALE GENOMIC DNA]</scope>
    <source>
        <strain evidence="2 3">HA7</strain>
    </source>
</reference>
<dbReference type="KEGG" id="spir:CWM47_00090"/>
<protein>
    <submittedName>
        <fullName evidence="2">Sulfurtransferase</fullName>
    </submittedName>
</protein>
<keyword evidence="3" id="KW-1185">Reference proteome</keyword>
<dbReference type="SUPFAM" id="SSF52821">
    <property type="entry name" value="Rhodanese/Cell cycle control phosphatase"/>
    <property type="match status" value="1"/>
</dbReference>
<dbReference type="GO" id="GO:0016740">
    <property type="term" value="F:transferase activity"/>
    <property type="evidence" value="ECO:0007669"/>
    <property type="project" value="UniProtKB-KW"/>
</dbReference>
<dbReference type="CDD" id="cd00158">
    <property type="entry name" value="RHOD"/>
    <property type="match status" value="1"/>
</dbReference>
<name>A0A2K8YRV8_9BACT</name>
<dbReference type="InterPro" id="IPR001763">
    <property type="entry name" value="Rhodanese-like_dom"/>
</dbReference>
<dbReference type="AlphaFoldDB" id="A0A2K8YRV8"/>